<dbReference type="Gene3D" id="2.10.270.10">
    <property type="entry name" value="Cholin Binding"/>
    <property type="match status" value="1"/>
</dbReference>
<protein>
    <submittedName>
        <fullName evidence="5">Cell wall binding repeat family protein</fullName>
    </submittedName>
</protein>
<accession>A0A081Q6R9</accession>
<dbReference type="InterPro" id="IPR018337">
    <property type="entry name" value="Cell_wall/Cho-bd_repeat"/>
</dbReference>
<evidence type="ECO:0000256" key="4">
    <source>
        <dbReference type="SAM" id="SignalP"/>
    </source>
</evidence>
<feature type="chain" id="PRO_5001762366" evidence="4">
    <location>
        <begin position="24"/>
        <end position="449"/>
    </location>
</feature>
<dbReference type="PROSITE" id="PS51170">
    <property type="entry name" value="CW"/>
    <property type="match status" value="3"/>
</dbReference>
<feature type="signal peptide" evidence="4">
    <location>
        <begin position="1"/>
        <end position="23"/>
    </location>
</feature>
<evidence type="ECO:0000256" key="1">
    <source>
        <dbReference type="ARBA" id="ARBA00022737"/>
    </source>
</evidence>
<feature type="coiled-coil region" evidence="3">
    <location>
        <begin position="151"/>
        <end position="220"/>
    </location>
</feature>
<dbReference type="AlphaFoldDB" id="A0A081Q6R9"/>
<name>A0A081Q6R9_STRMT</name>
<sequence>MKKVLLTSAVALAAFGAVQAVSAEDYTVDYNKQQQAEADAAAKKVAEKAAQKAAEITAALQPKNRAVLETYNKFQEAEKAYSTVEARLRAVQDELTKLYLASKTIADIEGDLTQFDKYLDASQKALQVAEKFVDGYAEYTDENGVTVPTTVKALEDVLKQKGDEKKAADKELAEADLDLTSARQAGQKDPAKLKALEDRFKEAEKKSKDAGKELATAEKRYKESVAKQDASIVEVAEITARIAAIQAKQSNDAVGYGRAVAGLDRKLNEKEAEKEKLIAEVGTARGTRDSAKVAFEAAEKAAKVAYAEYGLTYNLDSITASNDVPSQVKVGWVKDDKGQWSYVVNTKGQKATGWQLVDGAWYHFNAEGVMQKWWVKDGNTWYYLNGSGVMQTGWLQDGGKWYYLENSGAMKADQWFEVGGKWYYVDGSGALAVNTTVNGYTVNGNGEWV</sequence>
<keyword evidence="4" id="KW-0732">Signal</keyword>
<dbReference type="EMBL" id="JPFU01000002">
    <property type="protein sequence ID" value="KEQ38642.1"/>
    <property type="molecule type" value="Genomic_DNA"/>
</dbReference>
<feature type="coiled-coil region" evidence="3">
    <location>
        <begin position="260"/>
        <end position="287"/>
    </location>
</feature>
<proteinExistence type="predicted"/>
<dbReference type="SUPFAM" id="SSF69360">
    <property type="entry name" value="Cell wall binding repeat"/>
    <property type="match status" value="1"/>
</dbReference>
<feature type="repeat" description="Cell wall-binding" evidence="2">
    <location>
        <begin position="351"/>
        <end position="370"/>
    </location>
</feature>
<feature type="coiled-coil region" evidence="3">
    <location>
        <begin position="31"/>
        <end position="94"/>
    </location>
</feature>
<dbReference type="RefSeq" id="WP_275450952.1">
    <property type="nucleotide sequence ID" value="NZ_JPFU01000002.1"/>
</dbReference>
<reference evidence="5 6" key="1">
    <citation type="submission" date="2014-05" db="EMBL/GenBank/DDBJ databases">
        <authorList>
            <person name="Daugherty S.C."/>
            <person name="Tallon L.J."/>
            <person name="Sadzewicz L."/>
            <person name="Kilian M."/>
            <person name="Tettelin H."/>
        </authorList>
    </citation>
    <scope>NUCLEOTIDE SEQUENCE [LARGE SCALE GENOMIC DNA]</scope>
    <source>
        <strain evidence="5 6">SK629</strain>
    </source>
</reference>
<feature type="repeat" description="Cell wall-binding" evidence="2">
    <location>
        <begin position="371"/>
        <end position="390"/>
    </location>
</feature>
<evidence type="ECO:0000256" key="3">
    <source>
        <dbReference type="SAM" id="Coils"/>
    </source>
</evidence>
<dbReference type="PATRIC" id="fig|28037.95.peg.39"/>
<feature type="repeat" description="Cell wall-binding" evidence="2">
    <location>
        <begin position="391"/>
        <end position="410"/>
    </location>
</feature>
<evidence type="ECO:0000256" key="2">
    <source>
        <dbReference type="PROSITE-ProRule" id="PRU00591"/>
    </source>
</evidence>
<evidence type="ECO:0000313" key="6">
    <source>
        <dbReference type="Proteomes" id="UP000028090"/>
    </source>
</evidence>
<keyword evidence="1" id="KW-0677">Repeat</keyword>
<dbReference type="Pfam" id="PF01473">
    <property type="entry name" value="Choline_bind_1"/>
    <property type="match status" value="2"/>
</dbReference>
<keyword evidence="3" id="KW-0175">Coiled coil</keyword>
<gene>
    <name evidence="5" type="ORF">SK629_0047</name>
</gene>
<evidence type="ECO:0000313" key="5">
    <source>
        <dbReference type="EMBL" id="KEQ38642.1"/>
    </source>
</evidence>
<organism evidence="5 6">
    <name type="scientific">Streptococcus mitis</name>
    <dbReference type="NCBI Taxonomy" id="28037"/>
    <lineage>
        <taxon>Bacteria</taxon>
        <taxon>Bacillati</taxon>
        <taxon>Bacillota</taxon>
        <taxon>Bacilli</taxon>
        <taxon>Lactobacillales</taxon>
        <taxon>Streptococcaceae</taxon>
        <taxon>Streptococcus</taxon>
        <taxon>Streptococcus mitis group</taxon>
    </lineage>
</organism>
<dbReference type="Proteomes" id="UP000028090">
    <property type="component" value="Unassembled WGS sequence"/>
</dbReference>
<comment type="caution">
    <text evidence="5">The sequence shown here is derived from an EMBL/GenBank/DDBJ whole genome shotgun (WGS) entry which is preliminary data.</text>
</comment>
<dbReference type="Pfam" id="PF19127">
    <property type="entry name" value="Choline_bind_3"/>
    <property type="match status" value="1"/>
</dbReference>